<dbReference type="Proteomes" id="UP001239111">
    <property type="component" value="Chromosome 4"/>
</dbReference>
<reference evidence="1" key="1">
    <citation type="submission" date="2023-04" db="EMBL/GenBank/DDBJ databases">
        <title>A chromosome-level genome assembly of the parasitoid wasp Eretmocerus hayati.</title>
        <authorList>
            <person name="Zhong Y."/>
            <person name="Liu S."/>
            <person name="Liu Y."/>
        </authorList>
    </citation>
    <scope>NUCLEOTIDE SEQUENCE</scope>
    <source>
        <strain evidence="1">ZJU_SS_LIU_2023</strain>
    </source>
</reference>
<sequence length="102" mass="11178">MRTLASKPVAHCEIFLEEVELAPSWAGFPQATVQSRYFVYQADARAKKGREARWFQFNELAAGRFSIWALNRPSHDAVSVALSAVFAVTGRSCGCRPAAAAC</sequence>
<organism evidence="1 2">
    <name type="scientific">Eretmocerus hayati</name>
    <dbReference type="NCBI Taxonomy" id="131215"/>
    <lineage>
        <taxon>Eukaryota</taxon>
        <taxon>Metazoa</taxon>
        <taxon>Ecdysozoa</taxon>
        <taxon>Arthropoda</taxon>
        <taxon>Hexapoda</taxon>
        <taxon>Insecta</taxon>
        <taxon>Pterygota</taxon>
        <taxon>Neoptera</taxon>
        <taxon>Endopterygota</taxon>
        <taxon>Hymenoptera</taxon>
        <taxon>Apocrita</taxon>
        <taxon>Proctotrupomorpha</taxon>
        <taxon>Chalcidoidea</taxon>
        <taxon>Aphelinidae</taxon>
        <taxon>Aphelininae</taxon>
        <taxon>Eretmocerus</taxon>
    </lineage>
</organism>
<gene>
    <name evidence="1" type="ORF">QAD02_008793</name>
</gene>
<proteinExistence type="predicted"/>
<dbReference type="EMBL" id="CM056744">
    <property type="protein sequence ID" value="KAJ8667131.1"/>
    <property type="molecule type" value="Genomic_DNA"/>
</dbReference>
<accession>A0ACC2N7S8</accession>
<evidence type="ECO:0000313" key="1">
    <source>
        <dbReference type="EMBL" id="KAJ8667131.1"/>
    </source>
</evidence>
<evidence type="ECO:0000313" key="2">
    <source>
        <dbReference type="Proteomes" id="UP001239111"/>
    </source>
</evidence>
<name>A0ACC2N7S8_9HYME</name>
<protein>
    <submittedName>
        <fullName evidence="1">Uncharacterized protein</fullName>
    </submittedName>
</protein>
<comment type="caution">
    <text evidence="1">The sequence shown here is derived from an EMBL/GenBank/DDBJ whole genome shotgun (WGS) entry which is preliminary data.</text>
</comment>
<keyword evidence="2" id="KW-1185">Reference proteome</keyword>